<dbReference type="PROSITE" id="PS50887">
    <property type="entry name" value="GGDEF"/>
    <property type="match status" value="1"/>
</dbReference>
<dbReference type="CDD" id="cd01949">
    <property type="entry name" value="GGDEF"/>
    <property type="match status" value="1"/>
</dbReference>
<reference evidence="5 6" key="1">
    <citation type="journal article" date="2016" name="C (Basel)">
        <title>Selective Growth of and Electricity Production by Marine Exoelectrogenic Bacteria in Self-Aggregated Hydrogel of Microbially Reduced Graphene Oxide.</title>
        <authorList>
            <person name="Yoshida N."/>
            <person name="Goto Y."/>
            <person name="Miyata Y."/>
        </authorList>
    </citation>
    <scope>NUCLEOTIDE SEQUENCE [LARGE SCALE GENOMIC DNA]</scope>
    <source>
        <strain evidence="5 6">NIT-T3</strain>
    </source>
</reference>
<dbReference type="Gene3D" id="3.30.70.270">
    <property type="match status" value="1"/>
</dbReference>
<dbReference type="Proteomes" id="UP001319827">
    <property type="component" value="Chromosome"/>
</dbReference>
<feature type="domain" description="GGDEF" evidence="4">
    <location>
        <begin position="83"/>
        <end position="217"/>
    </location>
</feature>
<dbReference type="InterPro" id="IPR000160">
    <property type="entry name" value="GGDEF_dom"/>
</dbReference>
<dbReference type="PANTHER" id="PTHR45138:SF9">
    <property type="entry name" value="DIGUANYLATE CYCLASE DGCM-RELATED"/>
    <property type="match status" value="1"/>
</dbReference>
<dbReference type="InterPro" id="IPR043128">
    <property type="entry name" value="Rev_trsase/Diguanyl_cyclase"/>
</dbReference>
<protein>
    <recommendedName>
        <fullName evidence="1">diguanylate cyclase</fullName>
        <ecNumber evidence="1">2.7.7.65</ecNumber>
    </recommendedName>
</protein>
<dbReference type="SUPFAM" id="SSF55073">
    <property type="entry name" value="Nucleotide cyclase"/>
    <property type="match status" value="1"/>
</dbReference>
<proteinExistence type="predicted"/>
<evidence type="ECO:0000259" key="4">
    <source>
        <dbReference type="PROSITE" id="PS50887"/>
    </source>
</evidence>
<keyword evidence="6" id="KW-1185">Reference proteome</keyword>
<accession>A0ABN6DVA3</accession>
<dbReference type="Pfam" id="PF00990">
    <property type="entry name" value="GGDEF"/>
    <property type="match status" value="1"/>
</dbReference>
<dbReference type="EC" id="2.7.7.65" evidence="1"/>
<sequence>MSNEDLLQKSLLRLGQINAKHLSRIHELEKEYNQALAQARVLENENLKLQALANVDGLTKAYNHRFFKEFLSQEVQRAARQGCFISLILMDVDNFKPLNDSYGHQVGDAILRELCQVTKRAIREYDLLARYGGEEFAVVLPETDLVEAARIAERIRNLVQEHIFDCRGNLIKITLSLGVAAFRPKPDERISSLLIESADQSMLQAKLNGKNCVVVSA</sequence>
<dbReference type="InterPro" id="IPR050469">
    <property type="entry name" value="Diguanylate_Cyclase"/>
</dbReference>
<dbReference type="InterPro" id="IPR029787">
    <property type="entry name" value="Nucleotide_cyclase"/>
</dbReference>
<evidence type="ECO:0000313" key="5">
    <source>
        <dbReference type="EMBL" id="BCR04005.1"/>
    </source>
</evidence>
<feature type="coiled-coil region" evidence="3">
    <location>
        <begin position="18"/>
        <end position="52"/>
    </location>
</feature>
<dbReference type="NCBIfam" id="TIGR00254">
    <property type="entry name" value="GGDEF"/>
    <property type="match status" value="1"/>
</dbReference>
<organism evidence="5 6">
    <name type="scientific">Desulfuromonas versatilis</name>
    <dbReference type="NCBI Taxonomy" id="2802975"/>
    <lineage>
        <taxon>Bacteria</taxon>
        <taxon>Pseudomonadati</taxon>
        <taxon>Thermodesulfobacteriota</taxon>
        <taxon>Desulfuromonadia</taxon>
        <taxon>Desulfuromonadales</taxon>
        <taxon>Desulfuromonadaceae</taxon>
        <taxon>Desulfuromonas</taxon>
    </lineage>
</organism>
<keyword evidence="3" id="KW-0175">Coiled coil</keyword>
<name>A0ABN6DVA3_9BACT</name>
<gene>
    <name evidence="5" type="ORF">DESUT3_10740</name>
</gene>
<dbReference type="SMART" id="SM00267">
    <property type="entry name" value="GGDEF"/>
    <property type="match status" value="1"/>
</dbReference>
<reference evidence="5 6" key="2">
    <citation type="journal article" date="2021" name="Int. J. Syst. Evol. Microbiol.">
        <title>Isolation and Polyphasic Characterization of Desulfuromonas versatilis sp. Nov., an Electrogenic Bacteria Capable of Versatile Metabolism Isolated from a Graphene Oxide-Reducing Enrichment Culture.</title>
        <authorList>
            <person name="Xie L."/>
            <person name="Yoshida N."/>
            <person name="Ishii S."/>
            <person name="Meng L."/>
        </authorList>
    </citation>
    <scope>NUCLEOTIDE SEQUENCE [LARGE SCALE GENOMIC DNA]</scope>
    <source>
        <strain evidence="5 6">NIT-T3</strain>
    </source>
</reference>
<comment type="catalytic activity">
    <reaction evidence="2">
        <text>2 GTP = 3',3'-c-di-GMP + 2 diphosphate</text>
        <dbReference type="Rhea" id="RHEA:24898"/>
        <dbReference type="ChEBI" id="CHEBI:33019"/>
        <dbReference type="ChEBI" id="CHEBI:37565"/>
        <dbReference type="ChEBI" id="CHEBI:58805"/>
        <dbReference type="EC" id="2.7.7.65"/>
    </reaction>
</comment>
<evidence type="ECO:0000256" key="2">
    <source>
        <dbReference type="ARBA" id="ARBA00034247"/>
    </source>
</evidence>
<evidence type="ECO:0000256" key="3">
    <source>
        <dbReference type="SAM" id="Coils"/>
    </source>
</evidence>
<evidence type="ECO:0000313" key="6">
    <source>
        <dbReference type="Proteomes" id="UP001319827"/>
    </source>
</evidence>
<dbReference type="PANTHER" id="PTHR45138">
    <property type="entry name" value="REGULATORY COMPONENTS OF SENSORY TRANSDUCTION SYSTEM"/>
    <property type="match status" value="1"/>
</dbReference>
<evidence type="ECO:0000256" key="1">
    <source>
        <dbReference type="ARBA" id="ARBA00012528"/>
    </source>
</evidence>
<dbReference type="EMBL" id="AP024355">
    <property type="protein sequence ID" value="BCR04005.1"/>
    <property type="molecule type" value="Genomic_DNA"/>
</dbReference>